<dbReference type="STRING" id="568860.SAMN05421811_112163"/>
<keyword evidence="2" id="KW-1185">Reference proteome</keyword>
<sequence length="142" mass="14886">MSDHVPAPYILDAGVLAEIARGDADLIGLVLDYDRIGQPLVISALTAAGALLDAPGEEASALLSGLTAFEHVQVAALDGVEQAALLAQMIQRTGVDPWDAHVAALALMATCPILTLDRSRWERTAAGLDDPLYFIEIADPGE</sequence>
<name>A0A1I0L5X4_9ACTN</name>
<dbReference type="InterPro" id="IPR029060">
    <property type="entry name" value="PIN-like_dom_sf"/>
</dbReference>
<organism evidence="1 2">
    <name type="scientific">Nonomuraea wenchangensis</name>
    <dbReference type="NCBI Taxonomy" id="568860"/>
    <lineage>
        <taxon>Bacteria</taxon>
        <taxon>Bacillati</taxon>
        <taxon>Actinomycetota</taxon>
        <taxon>Actinomycetes</taxon>
        <taxon>Streptosporangiales</taxon>
        <taxon>Streptosporangiaceae</taxon>
        <taxon>Nonomuraea</taxon>
    </lineage>
</organism>
<evidence type="ECO:0008006" key="3">
    <source>
        <dbReference type="Google" id="ProtNLM"/>
    </source>
</evidence>
<gene>
    <name evidence="1" type="ORF">SAMN05421811_112163</name>
</gene>
<proteinExistence type="predicted"/>
<evidence type="ECO:0000313" key="1">
    <source>
        <dbReference type="EMBL" id="SEU34997.1"/>
    </source>
</evidence>
<protein>
    <recommendedName>
        <fullName evidence="3">PIN domain-containing protein</fullName>
    </recommendedName>
</protein>
<dbReference type="OrthoDB" id="3535795at2"/>
<dbReference type="Proteomes" id="UP000199361">
    <property type="component" value="Unassembled WGS sequence"/>
</dbReference>
<accession>A0A1I0L5X4</accession>
<dbReference type="RefSeq" id="WP_143082465.1">
    <property type="nucleotide sequence ID" value="NZ_FOHX01000012.1"/>
</dbReference>
<evidence type="ECO:0000313" key="2">
    <source>
        <dbReference type="Proteomes" id="UP000199361"/>
    </source>
</evidence>
<dbReference type="AlphaFoldDB" id="A0A1I0L5X4"/>
<dbReference type="EMBL" id="FOHX01000012">
    <property type="protein sequence ID" value="SEU34997.1"/>
    <property type="molecule type" value="Genomic_DNA"/>
</dbReference>
<dbReference type="Gene3D" id="3.40.50.1010">
    <property type="entry name" value="5'-nuclease"/>
    <property type="match status" value="1"/>
</dbReference>
<dbReference type="SUPFAM" id="SSF88723">
    <property type="entry name" value="PIN domain-like"/>
    <property type="match status" value="1"/>
</dbReference>
<reference evidence="1 2" key="1">
    <citation type="submission" date="2016-10" db="EMBL/GenBank/DDBJ databases">
        <authorList>
            <person name="de Groot N.N."/>
        </authorList>
    </citation>
    <scope>NUCLEOTIDE SEQUENCE [LARGE SCALE GENOMIC DNA]</scope>
    <source>
        <strain evidence="1 2">CGMCC 4.5598</strain>
    </source>
</reference>